<feature type="domain" description="Peptidase M20 dimerisation" evidence="7">
    <location>
        <begin position="180"/>
        <end position="269"/>
    </location>
</feature>
<dbReference type="RefSeq" id="WP_095326201.1">
    <property type="nucleotide sequence ID" value="NZ_NPCC01000005.1"/>
</dbReference>
<dbReference type="GO" id="GO:0050118">
    <property type="term" value="F:N-acetyldiaminopimelate deacetylase activity"/>
    <property type="evidence" value="ECO:0007669"/>
    <property type="project" value="UniProtKB-UniRule"/>
</dbReference>
<feature type="binding site" evidence="6">
    <location>
        <position position="128"/>
    </location>
    <ligand>
        <name>Mn(2+)</name>
        <dbReference type="ChEBI" id="CHEBI:29035"/>
        <label>2</label>
    </ligand>
</feature>
<evidence type="ECO:0000256" key="4">
    <source>
        <dbReference type="ARBA" id="ARBA00023154"/>
    </source>
</evidence>
<dbReference type="PANTHER" id="PTHR11014:SF98">
    <property type="entry name" value="N-ACETYLDIAMINOPIMELATE DEACETYLASE"/>
    <property type="match status" value="1"/>
</dbReference>
<evidence type="ECO:0000256" key="5">
    <source>
        <dbReference type="HAMAP-Rule" id="MF_01692"/>
    </source>
</evidence>
<dbReference type="SUPFAM" id="SSF53187">
    <property type="entry name" value="Zn-dependent exopeptidases"/>
    <property type="match status" value="1"/>
</dbReference>
<dbReference type="SUPFAM" id="SSF55031">
    <property type="entry name" value="Bacterial exopeptidase dimerisation domain"/>
    <property type="match status" value="1"/>
</dbReference>
<accession>A0A268P3Q7</accession>
<comment type="function">
    <text evidence="5">Catalyzes the conversion of N-acetyl-diaminopimelate to diaminopimelate and acetate.</text>
</comment>
<proteinExistence type="inferred from homology"/>
<sequence length="375" mass="41244">MMKMNDLIHIRRAFHQIPELGFNEFKTQQLLLDTISNMEQTRLQIKTWKTAVFVRVEGRQDYTIAYRADMDGLPITEETGYSFASKHEGAMHACGHDFHMTIALGLLDHFASHEPECHLLFIFQPAEEGPGGAKPIIEADVLGAWQPDEIYALHIDPNLPVGSIATKPGLLFANTSELFIDFQGKGGHAAYPHTANDMVVACAHFVTQVQTVVARNIDPLDSAVVTLGVITGGTKQNVIAATARLEGTIRTLSMASMEVVKSRLEAIAAGIEASFACKIAIDYGSNYCEVYNDPELAEAFAAFSKTRKGITFVEAEEAMTGEDFGYFLKQYPGVMFWLGVDSPYGLHDSRLQPSEEAIGIAIEHMVAFLSAKKPR</sequence>
<dbReference type="EMBL" id="NPCC01000005">
    <property type="protein sequence ID" value="PAE90318.1"/>
    <property type="molecule type" value="Genomic_DNA"/>
</dbReference>
<dbReference type="CDD" id="cd05670">
    <property type="entry name" value="M20_Acy1_YkuR-like"/>
    <property type="match status" value="1"/>
</dbReference>
<feature type="active site" evidence="5">
    <location>
        <position position="69"/>
    </location>
</feature>
<dbReference type="GO" id="GO:0046872">
    <property type="term" value="F:metal ion binding"/>
    <property type="evidence" value="ECO:0007669"/>
    <property type="project" value="UniProtKB-KW"/>
</dbReference>
<evidence type="ECO:0000256" key="6">
    <source>
        <dbReference type="PIRSR" id="PIRSR005962-1"/>
    </source>
</evidence>
<dbReference type="PIRSF" id="PIRSF005962">
    <property type="entry name" value="Pept_M20D_amidohydro"/>
    <property type="match status" value="1"/>
</dbReference>
<dbReference type="InterPro" id="IPR017439">
    <property type="entry name" value="Amidohydrolase"/>
</dbReference>
<name>A0A268P3Q7_SHOCL</name>
<keyword evidence="3 5" id="KW-0220">Diaminopimelate biosynthesis</keyword>
<dbReference type="AlphaFoldDB" id="A0A268P3Q7"/>
<dbReference type="FunFam" id="3.30.70.360:FF:000001">
    <property type="entry name" value="N-acetyldiaminopimelate deacetylase"/>
    <property type="match status" value="1"/>
</dbReference>
<feature type="binding site" evidence="6">
    <location>
        <position position="96"/>
    </location>
    <ligand>
        <name>Mn(2+)</name>
        <dbReference type="ChEBI" id="CHEBI:29035"/>
        <label>2</label>
    </ligand>
</feature>
<evidence type="ECO:0000259" key="7">
    <source>
        <dbReference type="Pfam" id="PF07687"/>
    </source>
</evidence>
<evidence type="ECO:0000256" key="3">
    <source>
        <dbReference type="ARBA" id="ARBA00022915"/>
    </source>
</evidence>
<keyword evidence="6" id="KW-0464">Manganese</keyword>
<evidence type="ECO:0000313" key="8">
    <source>
        <dbReference type="EMBL" id="PAE90318.1"/>
    </source>
</evidence>
<dbReference type="NCBIfam" id="TIGR01891">
    <property type="entry name" value="amidohydrolases"/>
    <property type="match status" value="1"/>
</dbReference>
<feature type="binding site" evidence="6">
    <location>
        <position position="154"/>
    </location>
    <ligand>
        <name>Mn(2+)</name>
        <dbReference type="ChEBI" id="CHEBI:29035"/>
        <label>2</label>
    </ligand>
</feature>
<comment type="caution">
    <text evidence="8">The sequence shown here is derived from an EMBL/GenBank/DDBJ whole genome shotgun (WGS) entry which is preliminary data.</text>
</comment>
<dbReference type="Gene3D" id="3.30.70.360">
    <property type="match status" value="1"/>
</dbReference>
<comment type="cofactor">
    <cofactor evidence="6">
        <name>Mn(2+)</name>
        <dbReference type="ChEBI" id="CHEBI:29035"/>
    </cofactor>
    <text evidence="6">The Mn(2+) ion enhances activity.</text>
</comment>
<gene>
    <name evidence="8" type="ORF">CHH72_04880</name>
</gene>
<dbReference type="Gene3D" id="3.40.630.10">
    <property type="entry name" value="Zn peptidases"/>
    <property type="match status" value="1"/>
</dbReference>
<comment type="catalytic activity">
    <reaction evidence="5">
        <text>N-acetyl-(2S,6S)-2,6-diaminopimelate + H2O = (2S,6S)-2,6-diaminopimelate + acetate</text>
        <dbReference type="Rhea" id="RHEA:20405"/>
        <dbReference type="ChEBI" id="CHEBI:15377"/>
        <dbReference type="ChEBI" id="CHEBI:30089"/>
        <dbReference type="ChEBI" id="CHEBI:57609"/>
        <dbReference type="ChEBI" id="CHEBI:58767"/>
        <dbReference type="EC" id="3.5.1.47"/>
    </reaction>
</comment>
<dbReference type="HAMAP" id="MF_01692">
    <property type="entry name" value="DapEL"/>
    <property type="match status" value="1"/>
</dbReference>
<comment type="similarity">
    <text evidence="5">Belongs to the peptidase M20A family. N-acetyldiaminopimelate deacetylase subfamily.</text>
</comment>
<evidence type="ECO:0000256" key="1">
    <source>
        <dbReference type="ARBA" id="ARBA00022605"/>
    </source>
</evidence>
<dbReference type="InterPro" id="IPR011650">
    <property type="entry name" value="Peptidase_M20_dimer"/>
</dbReference>
<protein>
    <recommendedName>
        <fullName evidence="5">N-acetyldiaminopimelate deacetylase</fullName>
        <ecNumber evidence="5">3.5.1.47</ecNumber>
    </recommendedName>
</protein>
<dbReference type="GO" id="GO:0019877">
    <property type="term" value="P:diaminopimelate biosynthetic process"/>
    <property type="evidence" value="ECO:0007669"/>
    <property type="project" value="UniProtKB-UniRule"/>
</dbReference>
<dbReference type="InterPro" id="IPR023905">
    <property type="entry name" value="AcetylDAP_deacetylase"/>
</dbReference>
<evidence type="ECO:0000313" key="9">
    <source>
        <dbReference type="Proteomes" id="UP000216207"/>
    </source>
</evidence>
<keyword evidence="6" id="KW-0479">Metal-binding</keyword>
<feature type="binding site" evidence="6">
    <location>
        <position position="347"/>
    </location>
    <ligand>
        <name>Mn(2+)</name>
        <dbReference type="ChEBI" id="CHEBI:29035"/>
        <label>2</label>
    </ligand>
</feature>
<dbReference type="Proteomes" id="UP000216207">
    <property type="component" value="Unassembled WGS sequence"/>
</dbReference>
<evidence type="ECO:0000256" key="2">
    <source>
        <dbReference type="ARBA" id="ARBA00022801"/>
    </source>
</evidence>
<dbReference type="EC" id="3.5.1.47" evidence="5"/>
<organism evidence="8 9">
    <name type="scientific">Shouchella clausii</name>
    <name type="common">Alkalihalobacillus clausii</name>
    <dbReference type="NCBI Taxonomy" id="79880"/>
    <lineage>
        <taxon>Bacteria</taxon>
        <taxon>Bacillati</taxon>
        <taxon>Bacillota</taxon>
        <taxon>Bacilli</taxon>
        <taxon>Bacillales</taxon>
        <taxon>Bacillaceae</taxon>
        <taxon>Shouchella</taxon>
    </lineage>
</organism>
<dbReference type="InterPro" id="IPR036264">
    <property type="entry name" value="Bact_exopeptidase_dim_dom"/>
</dbReference>
<comment type="pathway">
    <text evidence="5">Amino-acid biosynthesis; L-lysine biosynthesis via DAP pathway; LL-2,6-diaminopimelate from (S)-tetrahydrodipicolinate (acetylase route): step 3/3.</text>
</comment>
<dbReference type="Pfam" id="PF07687">
    <property type="entry name" value="M20_dimer"/>
    <property type="match status" value="1"/>
</dbReference>
<feature type="binding site" evidence="6">
    <location>
        <position position="94"/>
    </location>
    <ligand>
        <name>Mn(2+)</name>
        <dbReference type="ChEBI" id="CHEBI:29035"/>
        <label>2</label>
    </ligand>
</feature>
<keyword evidence="4 5" id="KW-0457">Lysine biosynthesis</keyword>
<dbReference type="Pfam" id="PF01546">
    <property type="entry name" value="Peptidase_M20"/>
    <property type="match status" value="1"/>
</dbReference>
<keyword evidence="1 5" id="KW-0028">Amino-acid biosynthesis</keyword>
<dbReference type="PANTHER" id="PTHR11014">
    <property type="entry name" value="PEPTIDASE M20 FAMILY MEMBER"/>
    <property type="match status" value="1"/>
</dbReference>
<reference evidence="8 9" key="1">
    <citation type="submission" date="2017-07" db="EMBL/GenBank/DDBJ databases">
        <title>Isolation and whole genome analysis of endospore-forming bacteria from heroin.</title>
        <authorList>
            <person name="Kalinowski J."/>
            <person name="Ahrens B."/>
            <person name="Al-Dilaimi A."/>
            <person name="Winkler A."/>
            <person name="Wibberg D."/>
            <person name="Schleenbecker U."/>
            <person name="Ruckert C."/>
            <person name="Wolfel R."/>
            <person name="Grass G."/>
        </authorList>
    </citation>
    <scope>NUCLEOTIDE SEQUENCE [LARGE SCALE GENOMIC DNA]</scope>
    <source>
        <strain evidence="8 9">7539</strain>
    </source>
</reference>
<dbReference type="GO" id="GO:0009089">
    <property type="term" value="P:lysine biosynthetic process via diaminopimelate"/>
    <property type="evidence" value="ECO:0007669"/>
    <property type="project" value="UniProtKB-UniRule"/>
</dbReference>
<dbReference type="InterPro" id="IPR002933">
    <property type="entry name" value="Peptidase_M20"/>
</dbReference>
<keyword evidence="2 5" id="KW-0378">Hydrolase</keyword>
<feature type="active site" description="Proton acceptor" evidence="5">
    <location>
        <position position="128"/>
    </location>
</feature>
<dbReference type="UniPathway" id="UPA00034">
    <property type="reaction ID" value="UER00024"/>
</dbReference>